<comment type="caution">
    <text evidence="4">The sequence shown here is derived from an EMBL/GenBank/DDBJ whole genome shotgun (WGS) entry which is preliminary data.</text>
</comment>
<dbReference type="RefSeq" id="WP_109760654.1">
    <property type="nucleotide sequence ID" value="NZ_CP034588.1"/>
</dbReference>
<evidence type="ECO:0000259" key="3">
    <source>
        <dbReference type="Pfam" id="PF13649"/>
    </source>
</evidence>
<keyword evidence="2 4" id="KW-0808">Transferase</keyword>
<dbReference type="Gene3D" id="3.40.50.150">
    <property type="entry name" value="Vaccinia Virus protein VP39"/>
    <property type="match status" value="1"/>
</dbReference>
<dbReference type="Pfam" id="PF13649">
    <property type="entry name" value="Methyltransf_25"/>
    <property type="match status" value="1"/>
</dbReference>
<dbReference type="KEGG" id="salo:EF888_00555"/>
<accession>A0A316G3G5</accession>
<dbReference type="PANTHER" id="PTHR43861">
    <property type="entry name" value="TRANS-ACONITATE 2-METHYLTRANSFERASE-RELATED"/>
    <property type="match status" value="1"/>
</dbReference>
<organism evidence="4 5">
    <name type="scientific">Silicimonas algicola</name>
    <dbReference type="NCBI Taxonomy" id="1826607"/>
    <lineage>
        <taxon>Bacteria</taxon>
        <taxon>Pseudomonadati</taxon>
        <taxon>Pseudomonadota</taxon>
        <taxon>Alphaproteobacteria</taxon>
        <taxon>Rhodobacterales</taxon>
        <taxon>Paracoccaceae</taxon>
    </lineage>
</organism>
<evidence type="ECO:0000256" key="1">
    <source>
        <dbReference type="ARBA" id="ARBA00022603"/>
    </source>
</evidence>
<dbReference type="EMBL" id="QGGV01000010">
    <property type="protein sequence ID" value="PWK54875.1"/>
    <property type="molecule type" value="Genomic_DNA"/>
</dbReference>
<keyword evidence="5" id="KW-1185">Reference proteome</keyword>
<protein>
    <submittedName>
        <fullName evidence="4">Methyltransferase family protein</fullName>
    </submittedName>
</protein>
<evidence type="ECO:0000256" key="2">
    <source>
        <dbReference type="ARBA" id="ARBA00022679"/>
    </source>
</evidence>
<dbReference type="AlphaFoldDB" id="A0A316G3G5"/>
<dbReference type="GO" id="GO:0008168">
    <property type="term" value="F:methyltransferase activity"/>
    <property type="evidence" value="ECO:0007669"/>
    <property type="project" value="UniProtKB-KW"/>
</dbReference>
<dbReference type="GO" id="GO:0032259">
    <property type="term" value="P:methylation"/>
    <property type="evidence" value="ECO:0007669"/>
    <property type="project" value="UniProtKB-KW"/>
</dbReference>
<reference evidence="4 5" key="1">
    <citation type="submission" date="2018-05" db="EMBL/GenBank/DDBJ databases">
        <title>Genomic Encyclopedia of Type Strains, Phase IV (KMG-IV): sequencing the most valuable type-strain genomes for metagenomic binning, comparative biology and taxonomic classification.</title>
        <authorList>
            <person name="Goeker M."/>
        </authorList>
    </citation>
    <scope>NUCLEOTIDE SEQUENCE [LARGE SCALE GENOMIC DNA]</scope>
    <source>
        <strain evidence="4 5">DSM 103371</strain>
    </source>
</reference>
<gene>
    <name evidence="4" type="ORF">C8D95_110169</name>
</gene>
<dbReference type="SUPFAM" id="SSF53335">
    <property type="entry name" value="S-adenosyl-L-methionine-dependent methyltransferases"/>
    <property type="match status" value="1"/>
</dbReference>
<dbReference type="InterPro" id="IPR041698">
    <property type="entry name" value="Methyltransf_25"/>
</dbReference>
<sequence>MPDAETLAAYALRADDYADRFAKGRPDRHLEAFIAALPASARILDLGCGPGRAASRMMREGFEVDAWDASPEMARVALDRFGIDVRIATFDDLDATAVYDGIWANFSLLHAPRAEMPVHLARISRALKPGGFFHLGLKTGTGEARDSLGRFYTFYGEDELDGLLADAGFTVLDRTTGAEKGLGGTTDPFIILRARRND</sequence>
<evidence type="ECO:0000313" key="5">
    <source>
        <dbReference type="Proteomes" id="UP000245390"/>
    </source>
</evidence>
<proteinExistence type="predicted"/>
<dbReference type="PANTHER" id="PTHR43861:SF1">
    <property type="entry name" value="TRANS-ACONITATE 2-METHYLTRANSFERASE"/>
    <property type="match status" value="1"/>
</dbReference>
<name>A0A316G3G5_9RHOB</name>
<dbReference type="Proteomes" id="UP000245390">
    <property type="component" value="Unassembled WGS sequence"/>
</dbReference>
<evidence type="ECO:0000313" key="4">
    <source>
        <dbReference type="EMBL" id="PWK54875.1"/>
    </source>
</evidence>
<dbReference type="CDD" id="cd02440">
    <property type="entry name" value="AdoMet_MTases"/>
    <property type="match status" value="1"/>
</dbReference>
<keyword evidence="1 4" id="KW-0489">Methyltransferase</keyword>
<dbReference type="InterPro" id="IPR029063">
    <property type="entry name" value="SAM-dependent_MTases_sf"/>
</dbReference>
<feature type="domain" description="Methyltransferase" evidence="3">
    <location>
        <begin position="43"/>
        <end position="131"/>
    </location>
</feature>
<dbReference type="OrthoDB" id="9804312at2"/>